<dbReference type="InterPro" id="IPR041657">
    <property type="entry name" value="HTH_17"/>
</dbReference>
<dbReference type="EMBL" id="SOIZ01000198">
    <property type="protein sequence ID" value="TET62235.1"/>
    <property type="molecule type" value="Genomic_DNA"/>
</dbReference>
<keyword evidence="2" id="KW-0238">DNA-binding</keyword>
<protein>
    <submittedName>
        <fullName evidence="2">DNA-binding protein</fullName>
    </submittedName>
</protein>
<comment type="caution">
    <text evidence="2">The sequence shown here is derived from an EMBL/GenBank/DDBJ whole genome shotgun (WGS) entry which is preliminary data.</text>
</comment>
<feature type="domain" description="Helix-turn-helix" evidence="1">
    <location>
        <begin position="5"/>
        <end position="55"/>
    </location>
</feature>
<dbReference type="Pfam" id="PF12728">
    <property type="entry name" value="HTH_17"/>
    <property type="match status" value="1"/>
</dbReference>
<organism evidence="2 3">
    <name type="scientific">Aerophobetes bacterium</name>
    <dbReference type="NCBI Taxonomy" id="2030807"/>
    <lineage>
        <taxon>Bacteria</taxon>
        <taxon>Candidatus Aerophobota</taxon>
    </lineage>
</organism>
<reference evidence="2 3" key="1">
    <citation type="submission" date="2019-03" db="EMBL/GenBank/DDBJ databases">
        <title>Metabolic potential of uncultured bacteria and archaea associated with petroleum seepage in deep-sea sediments.</title>
        <authorList>
            <person name="Dong X."/>
            <person name="Hubert C."/>
        </authorList>
    </citation>
    <scope>NUCLEOTIDE SEQUENCE [LARGE SCALE GENOMIC DNA]</scope>
    <source>
        <strain evidence="2">E29_bin52</strain>
    </source>
</reference>
<dbReference type="InterPro" id="IPR010093">
    <property type="entry name" value="SinI_DNA-bd"/>
</dbReference>
<sequence length="70" mass="8613">MNRRLLNVQELAELTGLSKNTIYCWVSQRRIPFVKCGRLTRFDLQKIEKWIEENSVQEKKFEHIRERRSY</sequence>
<dbReference type="NCBIfam" id="TIGR01764">
    <property type="entry name" value="excise"/>
    <property type="match status" value="1"/>
</dbReference>
<evidence type="ECO:0000313" key="3">
    <source>
        <dbReference type="Proteomes" id="UP000319130"/>
    </source>
</evidence>
<gene>
    <name evidence="2" type="ORF">E3J48_04560</name>
</gene>
<dbReference type="Proteomes" id="UP000319130">
    <property type="component" value="Unassembled WGS sequence"/>
</dbReference>
<dbReference type="InterPro" id="IPR036388">
    <property type="entry name" value="WH-like_DNA-bd_sf"/>
</dbReference>
<accession>A0A523W5G9</accession>
<dbReference type="GO" id="GO:0003677">
    <property type="term" value="F:DNA binding"/>
    <property type="evidence" value="ECO:0007669"/>
    <property type="project" value="UniProtKB-KW"/>
</dbReference>
<dbReference type="AlphaFoldDB" id="A0A523W5G9"/>
<evidence type="ECO:0000259" key="1">
    <source>
        <dbReference type="Pfam" id="PF12728"/>
    </source>
</evidence>
<proteinExistence type="predicted"/>
<name>A0A523W5G9_UNCAE</name>
<dbReference type="SUPFAM" id="SSF46955">
    <property type="entry name" value="Putative DNA-binding domain"/>
    <property type="match status" value="1"/>
</dbReference>
<dbReference type="InterPro" id="IPR009061">
    <property type="entry name" value="DNA-bd_dom_put_sf"/>
</dbReference>
<dbReference type="Gene3D" id="1.10.10.10">
    <property type="entry name" value="Winged helix-like DNA-binding domain superfamily/Winged helix DNA-binding domain"/>
    <property type="match status" value="1"/>
</dbReference>
<evidence type="ECO:0000313" key="2">
    <source>
        <dbReference type="EMBL" id="TET62235.1"/>
    </source>
</evidence>